<keyword evidence="2" id="KW-1185">Reference proteome</keyword>
<proteinExistence type="predicted"/>
<evidence type="ECO:0000313" key="1">
    <source>
        <dbReference type="EMBL" id="MCQ8119324.1"/>
    </source>
</evidence>
<feature type="non-terminal residue" evidence="1">
    <location>
        <position position="1"/>
    </location>
</feature>
<dbReference type="EMBL" id="JANIBL010000068">
    <property type="protein sequence ID" value="MCQ8119324.1"/>
    <property type="molecule type" value="Genomic_DNA"/>
</dbReference>
<dbReference type="Proteomes" id="UP001524570">
    <property type="component" value="Unassembled WGS sequence"/>
</dbReference>
<comment type="caution">
    <text evidence="1">The sequence shown here is derived from an EMBL/GenBank/DDBJ whole genome shotgun (WGS) entry which is preliminary data.</text>
</comment>
<protein>
    <submittedName>
        <fullName evidence="1">Uncharacterized protein</fullName>
    </submittedName>
</protein>
<sequence>PAEDIFDTQKLLEKISELEIDLLKEVYEFLKKELDNQARPEPEQSKPIQRLTRYLQDIDGWRQVENEQSSTFHYEQFPEFTISVNDDYYEDYKEPWIYLFPDKNSSAQLEYFIKYQVATLDKVYLVHCDGGRFLTAQPKEWLSNSEQNYFYGYYFIKDSIEYLTGRMISELAGSSNCRNPSIYNEFSLFQSELEARQLIDADFADGMRQYIYYGFNKETQKYSRIDRGIVTPI</sequence>
<gene>
    <name evidence="1" type="ORF">NP589_17970</name>
</gene>
<accession>A0ABT1TX42</accession>
<reference evidence="1 2" key="1">
    <citation type="submission" date="2022-07" db="EMBL/GenBank/DDBJ databases">
        <title>Methylomonas rivi sp. nov., Methylomonas rosea sp. nov., Methylomonas aureus sp. nov. and Methylomonas subterranea sp. nov., four novel methanotrophs isolated from a freshwater creek and the deep terrestrial subsurface.</title>
        <authorList>
            <person name="Abin C."/>
            <person name="Sankaranarayanan K."/>
            <person name="Garner C."/>
            <person name="Sindelar R."/>
            <person name="Kotary K."/>
            <person name="Garner R."/>
            <person name="Barclay S."/>
            <person name="Lawson P."/>
            <person name="Krumholz L."/>
        </authorList>
    </citation>
    <scope>NUCLEOTIDE SEQUENCE [LARGE SCALE GENOMIC DNA]</scope>
    <source>
        <strain evidence="1 2">WSC-7</strain>
    </source>
</reference>
<dbReference type="RefSeq" id="WP_256608208.1">
    <property type="nucleotide sequence ID" value="NZ_JANIBL010000068.1"/>
</dbReference>
<organism evidence="1 2">
    <name type="scientific">Methylomonas rosea</name>
    <dbReference type="NCBI Taxonomy" id="2952227"/>
    <lineage>
        <taxon>Bacteria</taxon>
        <taxon>Pseudomonadati</taxon>
        <taxon>Pseudomonadota</taxon>
        <taxon>Gammaproteobacteria</taxon>
        <taxon>Methylococcales</taxon>
        <taxon>Methylococcaceae</taxon>
        <taxon>Methylomonas</taxon>
    </lineage>
</organism>
<evidence type="ECO:0000313" key="2">
    <source>
        <dbReference type="Proteomes" id="UP001524570"/>
    </source>
</evidence>
<name>A0ABT1TX42_9GAMM</name>